<organism evidence="24 25">
    <name type="scientific">Sinocyclocheilus grahami</name>
    <name type="common">Dianchi golden-line fish</name>
    <name type="synonym">Barbus grahami</name>
    <dbReference type="NCBI Taxonomy" id="75366"/>
    <lineage>
        <taxon>Eukaryota</taxon>
        <taxon>Metazoa</taxon>
        <taxon>Chordata</taxon>
        <taxon>Craniata</taxon>
        <taxon>Vertebrata</taxon>
        <taxon>Euteleostomi</taxon>
        <taxon>Actinopterygii</taxon>
        <taxon>Neopterygii</taxon>
        <taxon>Teleostei</taxon>
        <taxon>Ostariophysi</taxon>
        <taxon>Cypriniformes</taxon>
        <taxon>Cyprinidae</taxon>
        <taxon>Cyprininae</taxon>
        <taxon>Sinocyclocheilus</taxon>
    </lineage>
</organism>
<dbReference type="NCBIfam" id="TIGR01517">
    <property type="entry name" value="ATPase-IIB_Ca"/>
    <property type="match status" value="1"/>
</dbReference>
<dbReference type="Pfam" id="PF08282">
    <property type="entry name" value="Hydrolase_3"/>
    <property type="match status" value="1"/>
</dbReference>
<dbReference type="SUPFAM" id="SSF56784">
    <property type="entry name" value="HAD-like"/>
    <property type="match status" value="1"/>
</dbReference>
<keyword evidence="13" id="KW-0112">Calmodulin-binding</keyword>
<dbReference type="PANTHER" id="PTHR24093:SF284">
    <property type="entry name" value="PLASMA MEMBRANE CALCIUM-TRANSPORTING ATPASE 3"/>
    <property type="match status" value="1"/>
</dbReference>
<gene>
    <name evidence="24" type="primary">LOC107560942</name>
</gene>
<comment type="catalytic activity">
    <reaction evidence="18">
        <text>Ca(2+)(in) + ATP + H2O = Ca(2+)(out) + ADP + phosphate + H(+)</text>
        <dbReference type="Rhea" id="RHEA:18105"/>
        <dbReference type="ChEBI" id="CHEBI:15377"/>
        <dbReference type="ChEBI" id="CHEBI:15378"/>
        <dbReference type="ChEBI" id="CHEBI:29108"/>
        <dbReference type="ChEBI" id="CHEBI:30616"/>
        <dbReference type="ChEBI" id="CHEBI:43474"/>
        <dbReference type="ChEBI" id="CHEBI:456216"/>
        <dbReference type="EC" id="7.2.2.10"/>
    </reaction>
</comment>
<dbReference type="Gene3D" id="3.40.1110.10">
    <property type="entry name" value="Calcium-transporting ATPase, cytoplasmic domain N"/>
    <property type="match status" value="1"/>
</dbReference>
<evidence type="ECO:0000313" key="24">
    <source>
        <dbReference type="Ensembl" id="ENSSGRP00000052080.1"/>
    </source>
</evidence>
<dbReference type="InterPro" id="IPR008250">
    <property type="entry name" value="ATPase_P-typ_transduc_dom_A_sf"/>
</dbReference>
<keyword evidence="16 18" id="KW-0406">Ion transport</keyword>
<keyword evidence="8" id="KW-0479">Metal-binding</keyword>
<feature type="transmembrane region" description="Helical" evidence="18">
    <location>
        <begin position="940"/>
        <end position="958"/>
    </location>
</feature>
<keyword evidence="15 18" id="KW-1133">Transmembrane helix</keyword>
<feature type="region of interest" description="Disordered" evidence="20">
    <location>
        <begin position="271"/>
        <end position="328"/>
    </location>
</feature>
<accession>A0A672NLK4</accession>
<dbReference type="GO" id="GO:0046872">
    <property type="term" value="F:metal ion binding"/>
    <property type="evidence" value="ECO:0007669"/>
    <property type="project" value="UniProtKB-KW"/>
</dbReference>
<dbReference type="InterPro" id="IPR006068">
    <property type="entry name" value="ATPase_P-typ_cation-transptr_C"/>
</dbReference>
<sequence length="1184" mass="130605">MGEMANSAVEFYPKRGGGGAEANHAGDFGVTLEELRSLMELRGAEALQKIQDSYGDVEDLCQRLKCSCLSFFSRIEIKWTSVGAYRLKVQIAVSYSRCPCNNELLTSAGCGNVSGGAEDEGEAEAGWIEGAAILLSVICVVLVTAFNDWSKEKQFRGLQSRIELEQRFAVVRNGNVIQIPVAEMVVGDMAQVKYGDLLPADGVLIQGNDLQIDESSLTGESDHVRKSADKDPMLLSGTHVMEGSGRMLVTAVGVNSQSGIIFTLLGAGEGEEEKKEKKGKQPEAAVESNQNKAKKQDGAVAMEMQPLKSAEGGEVEEREKKKSNVPKKEKSVLQGKLTKLAVQIGKAGLVMSAITVIILVLYFVIETFVVEGRIWLTECTPIYVQYFVKFFIIGVTVLVVAVPEGLPLAVTISLAYSVKKMMKDNNLVRHLDACETMGNATAICSDKTGTLTTNRMTVVQAYLNDQHFREIPDPSQINPITLEMIVNAISINCAYTSKIMPPDVEGGLPKQVGNKTECGLLGFLLELKRDYVPVREQIPEEKLYKVYTFNSVRKSMSTVVQMPDGSFRLYSKGASEILLKKCSSILGANGETRSFKPRDRDEMVKKVIEPMACEGLRTICIGYRDLPCDPEPEWDNEAEIVTNLTCIAVVGIEDPVRPEVPEAIRKCQRAGITVRMVTGDNINTARAIAAKCGIIQPGDDFLCMEGKDFNRRIRNEKGEIEQERIDKIWPKLRVLARSSPTDKHTLVKGIIDSTVLEQRQVVAVTGDGTNDGPALKKADVGFAMGIAGTDVAKEASDIILTDDNFSSIVKAVMWGRNVYDSISKFLQFQLTVNVVAVIVAFTGACITQDSPLKAVQMLWVNLIMDTFASLALATEPPTEALLLRKPYGRNNPLISLTMMKNILGHGVYQLVIIFTLLFAGEKIFNIDNGRYAPLHSPPSEHYTIIFNTFVLMQLFNEINARKIHGERNVFDGIFGNPIFCSIVLGTFGVQVIATVPTSHLKCLKEAGHGPGVDEMTEDELADDEEEIDHAERELRRGQILWFRGLNRIQTQMEVVSTFKRSGSFQGAVRRRSSVLSQLHDMRVVKAFRSSLYDGIEKPASRNSIHNFMAHPEFLINDFIHNIPLIDDTDIDDESEWSSLPTTPNRNNNAIESGVYHLNLPTGPDGHWTTPSRQLYPLLALETSL</sequence>
<reference evidence="24" key="2">
    <citation type="submission" date="2025-09" db="UniProtKB">
        <authorList>
            <consortium name="Ensembl"/>
        </authorList>
    </citation>
    <scope>IDENTIFICATION</scope>
</reference>
<keyword evidence="25" id="KW-1185">Reference proteome</keyword>
<reference evidence="24" key="1">
    <citation type="submission" date="2025-08" db="UniProtKB">
        <authorList>
            <consortium name="Ensembl"/>
        </authorList>
    </citation>
    <scope>IDENTIFICATION</scope>
</reference>
<feature type="transmembrane region" description="Helical" evidence="18">
    <location>
        <begin position="902"/>
        <end position="920"/>
    </location>
</feature>
<evidence type="ECO:0000256" key="10">
    <source>
        <dbReference type="ARBA" id="ARBA00022837"/>
    </source>
</evidence>
<dbReference type="GO" id="GO:0016887">
    <property type="term" value="F:ATP hydrolysis activity"/>
    <property type="evidence" value="ECO:0007669"/>
    <property type="project" value="InterPro"/>
</dbReference>
<dbReference type="Pfam" id="PF13246">
    <property type="entry name" value="Cation_ATPase"/>
    <property type="match status" value="1"/>
</dbReference>
<dbReference type="InterPro" id="IPR022141">
    <property type="entry name" value="ATP_Ca_trans_C"/>
</dbReference>
<dbReference type="InterPro" id="IPR036412">
    <property type="entry name" value="HAD-like_sf"/>
</dbReference>
<protein>
    <recommendedName>
        <fullName evidence="18">Calcium-transporting ATPase</fullName>
        <ecNumber evidence="18">7.2.2.10</ecNumber>
    </recommendedName>
</protein>
<dbReference type="Proteomes" id="UP000472262">
    <property type="component" value="Unassembled WGS sequence"/>
</dbReference>
<dbReference type="Pfam" id="PF00122">
    <property type="entry name" value="E1-E2_ATPase"/>
    <property type="match status" value="1"/>
</dbReference>
<feature type="compositionally biased region" description="Basic and acidic residues" evidence="20">
    <location>
        <begin position="272"/>
        <end position="281"/>
    </location>
</feature>
<evidence type="ECO:0000256" key="1">
    <source>
        <dbReference type="ARBA" id="ARBA00004651"/>
    </source>
</evidence>
<feature type="transmembrane region" description="Helical" evidence="18">
    <location>
        <begin position="349"/>
        <end position="370"/>
    </location>
</feature>
<dbReference type="Gene3D" id="3.40.50.1000">
    <property type="entry name" value="HAD superfamily/HAD-like"/>
    <property type="match status" value="1"/>
</dbReference>
<feature type="compositionally biased region" description="Basic and acidic residues" evidence="20">
    <location>
        <begin position="315"/>
        <end position="328"/>
    </location>
</feature>
<evidence type="ECO:0000313" key="25">
    <source>
        <dbReference type="Proteomes" id="UP000472262"/>
    </source>
</evidence>
<dbReference type="FunFam" id="3.40.50.1000:FF:000007">
    <property type="entry name" value="Calcium-transporting ATPase"/>
    <property type="match status" value="1"/>
</dbReference>
<feature type="domain" description="Plasma membrane calcium transporting P-type ATPase C-terminal" evidence="23">
    <location>
        <begin position="1081"/>
        <end position="1112"/>
    </location>
</feature>
<evidence type="ECO:0000256" key="11">
    <source>
        <dbReference type="ARBA" id="ARBA00022840"/>
    </source>
</evidence>
<dbReference type="SUPFAM" id="SSF81653">
    <property type="entry name" value="Calcium ATPase, transduction domain A"/>
    <property type="match status" value="1"/>
</dbReference>
<feature type="transmembrane region" description="Helical" evidence="18">
    <location>
        <begin position="970"/>
        <end position="993"/>
    </location>
</feature>
<feature type="domain" description="Plasma membrane calcium transporting P-type ATPase C-terminal" evidence="23">
    <location>
        <begin position="1037"/>
        <end position="1066"/>
    </location>
</feature>
<dbReference type="FunFam" id="1.20.1110.10:FF:000001">
    <property type="entry name" value="Calcium-transporting ATPase"/>
    <property type="match status" value="1"/>
</dbReference>
<keyword evidence="7 18" id="KW-0812">Transmembrane</keyword>
<dbReference type="InterPro" id="IPR044492">
    <property type="entry name" value="P_typ_ATPase_HD_dom"/>
</dbReference>
<keyword evidence="10 18" id="KW-0106">Calcium</keyword>
<keyword evidence="3 18" id="KW-0813">Transport</keyword>
<dbReference type="InterPro" id="IPR018303">
    <property type="entry name" value="ATPase_P-typ_P_site"/>
</dbReference>
<dbReference type="SFLD" id="SFLDF00027">
    <property type="entry name" value="p-type_atpase"/>
    <property type="match status" value="1"/>
</dbReference>
<dbReference type="SUPFAM" id="SSF81660">
    <property type="entry name" value="Metal cation-transporting ATPase, ATP-binding domain N"/>
    <property type="match status" value="1"/>
</dbReference>
<evidence type="ECO:0000259" key="22">
    <source>
        <dbReference type="Pfam" id="PF00689"/>
    </source>
</evidence>
<dbReference type="GO" id="GO:0005524">
    <property type="term" value="F:ATP binding"/>
    <property type="evidence" value="ECO:0007669"/>
    <property type="project" value="UniProtKB-KW"/>
</dbReference>
<dbReference type="InterPro" id="IPR006408">
    <property type="entry name" value="P-type_ATPase_IIB"/>
</dbReference>
<evidence type="ECO:0000256" key="6">
    <source>
        <dbReference type="ARBA" id="ARBA00022568"/>
    </source>
</evidence>
<evidence type="ECO:0000256" key="9">
    <source>
        <dbReference type="ARBA" id="ARBA00022741"/>
    </source>
</evidence>
<evidence type="ECO:0000256" key="4">
    <source>
        <dbReference type="ARBA" id="ARBA00022475"/>
    </source>
</evidence>
<keyword evidence="6 18" id="KW-0109">Calcium transport</keyword>
<evidence type="ECO:0000256" key="14">
    <source>
        <dbReference type="ARBA" id="ARBA00022967"/>
    </source>
</evidence>
<proteinExistence type="inferred from homology"/>
<dbReference type="GO" id="GO:0005388">
    <property type="term" value="F:P-type calcium transporter activity"/>
    <property type="evidence" value="ECO:0007669"/>
    <property type="project" value="UniProtKB-EC"/>
</dbReference>
<feature type="coiled-coil region" evidence="19">
    <location>
        <begin position="1013"/>
        <end position="1040"/>
    </location>
</feature>
<keyword evidence="5" id="KW-0597">Phosphoprotein</keyword>
<dbReference type="GO" id="GO:0051480">
    <property type="term" value="P:regulation of cytosolic calcium ion concentration"/>
    <property type="evidence" value="ECO:0007669"/>
    <property type="project" value="TreeGrafter"/>
</dbReference>
<evidence type="ECO:0000256" key="16">
    <source>
        <dbReference type="ARBA" id="ARBA00023065"/>
    </source>
</evidence>
<keyword evidence="4" id="KW-1003">Cell membrane</keyword>
<comment type="function">
    <text evidence="18">Catalyzes the hydrolysis of ATP coupled with the transport of calcium.</text>
</comment>
<comment type="similarity">
    <text evidence="2 18">Belongs to the cation transport ATPase (P-type) (TC 3.A.3) family. Type IIB subfamily.</text>
</comment>
<dbReference type="AlphaFoldDB" id="A0A672NLK4"/>
<dbReference type="EC" id="7.2.2.10" evidence="18"/>
<evidence type="ECO:0000256" key="13">
    <source>
        <dbReference type="ARBA" id="ARBA00022860"/>
    </source>
</evidence>
<comment type="caution">
    <text evidence="18">Lacks conserved residue(s) required for the propagation of feature annotation.</text>
</comment>
<evidence type="ECO:0000256" key="17">
    <source>
        <dbReference type="ARBA" id="ARBA00023136"/>
    </source>
</evidence>
<evidence type="ECO:0000256" key="7">
    <source>
        <dbReference type="ARBA" id="ARBA00022692"/>
    </source>
</evidence>
<dbReference type="Gene3D" id="1.20.1110.10">
    <property type="entry name" value="Calcium-transporting ATPase, transmembrane domain"/>
    <property type="match status" value="2"/>
</dbReference>
<evidence type="ECO:0000256" key="5">
    <source>
        <dbReference type="ARBA" id="ARBA00022553"/>
    </source>
</evidence>
<dbReference type="InterPro" id="IPR023299">
    <property type="entry name" value="ATPase_P-typ_cyto_dom_N"/>
</dbReference>
<keyword evidence="17 18" id="KW-0472">Membrane</keyword>
<dbReference type="FunFam" id="1.20.1110.10:FF:000002">
    <property type="entry name" value="Calcium-transporting ATPase"/>
    <property type="match status" value="1"/>
</dbReference>
<dbReference type="CDD" id="cd02081">
    <property type="entry name" value="P-type_ATPase_Ca_PMCA-like"/>
    <property type="match status" value="1"/>
</dbReference>
<feature type="domain" description="P-type ATPase A" evidence="21">
    <location>
        <begin position="168"/>
        <end position="264"/>
    </location>
</feature>
<dbReference type="InterPro" id="IPR023298">
    <property type="entry name" value="ATPase_P-typ_TM_dom_sf"/>
</dbReference>
<keyword evidence="9 18" id="KW-0547">Nucleotide-binding</keyword>
<dbReference type="SFLD" id="SFLDG00002">
    <property type="entry name" value="C1.7:_P-type_atpase_like"/>
    <property type="match status" value="1"/>
</dbReference>
<evidence type="ECO:0000256" key="12">
    <source>
        <dbReference type="ARBA" id="ARBA00022842"/>
    </source>
</evidence>
<feature type="transmembrane region" description="Helical" evidence="18">
    <location>
        <begin position="390"/>
        <end position="416"/>
    </location>
</feature>
<evidence type="ECO:0000256" key="2">
    <source>
        <dbReference type="ARBA" id="ARBA00006124"/>
    </source>
</evidence>
<dbReference type="PANTHER" id="PTHR24093">
    <property type="entry name" value="CATION TRANSPORTING ATPASE"/>
    <property type="match status" value="1"/>
</dbReference>
<dbReference type="InterPro" id="IPR001757">
    <property type="entry name" value="P_typ_ATPase"/>
</dbReference>
<keyword evidence="14" id="KW-1278">Translocase</keyword>
<dbReference type="Pfam" id="PF12424">
    <property type="entry name" value="ATP_Ca_trans_C"/>
    <property type="match status" value="2"/>
</dbReference>
<comment type="subcellular location">
    <subcellularLocation>
        <location evidence="1">Cell membrane</location>
        <topology evidence="1">Multi-pass membrane protein</topology>
    </subcellularLocation>
    <subcellularLocation>
        <location evidence="18">Membrane</location>
        <topology evidence="18">Multi-pass membrane protein</topology>
    </subcellularLocation>
</comment>
<dbReference type="InterPro" id="IPR059000">
    <property type="entry name" value="ATPase_P-type_domA"/>
</dbReference>
<dbReference type="FunFam" id="2.70.150.10:FF:000001">
    <property type="entry name" value="Calcium-transporting ATPase"/>
    <property type="match status" value="1"/>
</dbReference>
<dbReference type="PROSITE" id="PS00154">
    <property type="entry name" value="ATPASE_E1_E2"/>
    <property type="match status" value="1"/>
</dbReference>
<evidence type="ECO:0000259" key="23">
    <source>
        <dbReference type="Pfam" id="PF12424"/>
    </source>
</evidence>
<feature type="domain" description="Cation-transporting P-type ATPase C-terminal" evidence="22">
    <location>
        <begin position="850"/>
        <end position="994"/>
    </location>
</feature>
<dbReference type="GO" id="GO:0098978">
    <property type="term" value="C:glutamatergic synapse"/>
    <property type="evidence" value="ECO:0007669"/>
    <property type="project" value="UniProtKB-ARBA"/>
</dbReference>
<dbReference type="Ensembl" id="ENSSGRT00000055653.1">
    <property type="protein sequence ID" value="ENSSGRP00000052080.1"/>
    <property type="gene ID" value="ENSSGRG00000026312.1"/>
</dbReference>
<evidence type="ECO:0000256" key="19">
    <source>
        <dbReference type="SAM" id="Coils"/>
    </source>
</evidence>
<evidence type="ECO:0000256" key="18">
    <source>
        <dbReference type="RuleBase" id="RU361146"/>
    </source>
</evidence>
<dbReference type="InterPro" id="IPR023214">
    <property type="entry name" value="HAD_sf"/>
</dbReference>
<keyword evidence="19" id="KW-0175">Coiled coil</keyword>
<dbReference type="Gene3D" id="2.70.150.10">
    <property type="entry name" value="Calcium-transporting ATPase, cytoplasmic transduction domain A"/>
    <property type="match status" value="1"/>
</dbReference>
<dbReference type="Pfam" id="PF00689">
    <property type="entry name" value="Cation_ATPase_C"/>
    <property type="match status" value="1"/>
</dbReference>
<evidence type="ECO:0000256" key="15">
    <source>
        <dbReference type="ARBA" id="ARBA00022989"/>
    </source>
</evidence>
<dbReference type="NCBIfam" id="TIGR01494">
    <property type="entry name" value="ATPase_P-type"/>
    <property type="match status" value="3"/>
</dbReference>
<dbReference type="GO" id="GO:0030165">
    <property type="term" value="F:PDZ domain binding"/>
    <property type="evidence" value="ECO:0007669"/>
    <property type="project" value="TreeGrafter"/>
</dbReference>
<dbReference type="SFLD" id="SFLDS00003">
    <property type="entry name" value="Haloacid_Dehalogenase"/>
    <property type="match status" value="1"/>
</dbReference>
<evidence type="ECO:0000256" key="20">
    <source>
        <dbReference type="SAM" id="MobiDB-lite"/>
    </source>
</evidence>
<name>A0A672NLK4_SINGR</name>
<evidence type="ECO:0000256" key="3">
    <source>
        <dbReference type="ARBA" id="ARBA00022448"/>
    </source>
</evidence>
<keyword evidence="12" id="KW-0460">Magnesium</keyword>
<evidence type="ECO:0000256" key="8">
    <source>
        <dbReference type="ARBA" id="ARBA00022723"/>
    </source>
</evidence>
<dbReference type="FunFam" id="3.40.1110.10:FF:000032">
    <property type="entry name" value="Calcium-transporting ATPase"/>
    <property type="match status" value="1"/>
</dbReference>
<dbReference type="GO" id="GO:0005516">
    <property type="term" value="F:calmodulin binding"/>
    <property type="evidence" value="ECO:0007669"/>
    <property type="project" value="UniProtKB-KW"/>
</dbReference>
<dbReference type="FunFam" id="1.20.1110.10:FF:000008">
    <property type="entry name" value="Calcium-transporting ATPase"/>
    <property type="match status" value="1"/>
</dbReference>
<evidence type="ECO:0000259" key="21">
    <source>
        <dbReference type="Pfam" id="PF00122"/>
    </source>
</evidence>
<keyword evidence="11 18" id="KW-0067">ATP-binding</keyword>
<dbReference type="PRINTS" id="PR00119">
    <property type="entry name" value="CATATPASE"/>
</dbReference>
<dbReference type="SUPFAM" id="SSF81665">
    <property type="entry name" value="Calcium ATPase, transmembrane domain M"/>
    <property type="match status" value="1"/>
</dbReference>
<dbReference type="GO" id="GO:0005886">
    <property type="term" value="C:plasma membrane"/>
    <property type="evidence" value="ECO:0007669"/>
    <property type="project" value="UniProtKB-SubCell"/>
</dbReference>